<keyword evidence="2" id="KW-1133">Transmembrane helix</keyword>
<dbReference type="Pfam" id="PF20447">
    <property type="entry name" value="DUF6704"/>
    <property type="match status" value="1"/>
</dbReference>
<dbReference type="RefSeq" id="WP_093839095.1">
    <property type="nucleotide sequence ID" value="NZ_FOLM01000006.1"/>
</dbReference>
<reference evidence="3 4" key="1">
    <citation type="submission" date="2016-10" db="EMBL/GenBank/DDBJ databases">
        <authorList>
            <person name="de Groot N.N."/>
        </authorList>
    </citation>
    <scope>NUCLEOTIDE SEQUENCE [LARGE SCALE GENOMIC DNA]</scope>
    <source>
        <strain evidence="3 4">CGMCC 4.5739</strain>
    </source>
</reference>
<keyword evidence="2" id="KW-0472">Membrane</keyword>
<feature type="transmembrane region" description="Helical" evidence="2">
    <location>
        <begin position="39"/>
        <end position="57"/>
    </location>
</feature>
<dbReference type="NCBIfam" id="NF041681">
    <property type="entry name" value="HGxxPAAW"/>
    <property type="match status" value="1"/>
</dbReference>
<organism evidence="3 4">
    <name type="scientific">Streptomyces aidingensis</name>
    <dbReference type="NCBI Taxonomy" id="910347"/>
    <lineage>
        <taxon>Bacteria</taxon>
        <taxon>Bacillati</taxon>
        <taxon>Actinomycetota</taxon>
        <taxon>Actinomycetes</taxon>
        <taxon>Kitasatosporales</taxon>
        <taxon>Streptomycetaceae</taxon>
        <taxon>Streptomyces</taxon>
    </lineage>
</organism>
<proteinExistence type="predicted"/>
<accession>A0A1I1MFK5</accession>
<sequence>MAGNGHDHGNNPAAWTGVFIALIGFSLGGVFTIMAEPLLVAASVAVVALGGVVTLVMRSMGLGAQSAAEGRTDGAAAAGTKAGTGTAETAAA</sequence>
<dbReference type="AlphaFoldDB" id="A0A1I1MFK5"/>
<keyword evidence="2" id="KW-0812">Transmembrane</keyword>
<evidence type="ECO:0000256" key="1">
    <source>
        <dbReference type="SAM" id="MobiDB-lite"/>
    </source>
</evidence>
<keyword evidence="4" id="KW-1185">Reference proteome</keyword>
<evidence type="ECO:0000313" key="3">
    <source>
        <dbReference type="EMBL" id="SFC84224.1"/>
    </source>
</evidence>
<dbReference type="Proteomes" id="UP000199207">
    <property type="component" value="Unassembled WGS sequence"/>
</dbReference>
<protein>
    <submittedName>
        <fullName evidence="3">Uncharacterized protein</fullName>
    </submittedName>
</protein>
<name>A0A1I1MFK5_9ACTN</name>
<dbReference type="OrthoDB" id="3872677at2"/>
<evidence type="ECO:0000313" key="4">
    <source>
        <dbReference type="Proteomes" id="UP000199207"/>
    </source>
</evidence>
<feature type="region of interest" description="Disordered" evidence="1">
    <location>
        <begin position="68"/>
        <end position="92"/>
    </location>
</feature>
<evidence type="ECO:0000256" key="2">
    <source>
        <dbReference type="SAM" id="Phobius"/>
    </source>
</evidence>
<dbReference type="STRING" id="910347.SAMN05421773_106238"/>
<dbReference type="InterPro" id="IPR046550">
    <property type="entry name" value="DUF6704"/>
</dbReference>
<feature type="transmembrane region" description="Helical" evidence="2">
    <location>
        <begin position="12"/>
        <end position="33"/>
    </location>
</feature>
<gene>
    <name evidence="3" type="ORF">SAMN05421773_106238</name>
</gene>
<dbReference type="EMBL" id="FOLM01000006">
    <property type="protein sequence ID" value="SFC84224.1"/>
    <property type="molecule type" value="Genomic_DNA"/>
</dbReference>